<feature type="binding site" evidence="3">
    <location>
        <position position="174"/>
    </location>
    <ligand>
        <name>(S)-malate</name>
        <dbReference type="ChEBI" id="CHEBI:15589"/>
    </ligand>
</feature>
<dbReference type="InterPro" id="IPR012301">
    <property type="entry name" value="Malic_N_dom"/>
</dbReference>
<feature type="domain" description="Malic enzyme N-terminal" evidence="6">
    <location>
        <begin position="98"/>
        <end position="278"/>
    </location>
</feature>
<dbReference type="PRINTS" id="PR00072">
    <property type="entry name" value="MALOXRDTASE"/>
</dbReference>
<dbReference type="SUPFAM" id="SSF53223">
    <property type="entry name" value="Aminoacid dehydrogenase-like, N-terminal domain"/>
    <property type="match status" value="1"/>
</dbReference>
<dbReference type="GO" id="GO:0046872">
    <property type="term" value="F:metal ion binding"/>
    <property type="evidence" value="ECO:0007669"/>
    <property type="project" value="UniProtKB-KW"/>
</dbReference>
<dbReference type="SUPFAM" id="SSF51735">
    <property type="entry name" value="NAD(P)-binding Rossmann-fold domains"/>
    <property type="match status" value="1"/>
</dbReference>
<dbReference type="GO" id="GO:0006108">
    <property type="term" value="P:malate metabolic process"/>
    <property type="evidence" value="ECO:0007669"/>
    <property type="project" value="TreeGrafter"/>
</dbReference>
<dbReference type="AlphaFoldDB" id="A0A7S0DE36"/>
<dbReference type="EMBL" id="HBEN01013974">
    <property type="protein sequence ID" value="CAD8450386.1"/>
    <property type="molecule type" value="Transcribed_RNA"/>
</dbReference>
<feature type="domain" description="Malic enzyme NAD-binding" evidence="5">
    <location>
        <begin position="291"/>
        <end position="569"/>
    </location>
</feature>
<evidence type="ECO:0000256" key="3">
    <source>
        <dbReference type="PIRSR" id="PIRSR000106-2"/>
    </source>
</evidence>
<protein>
    <recommendedName>
        <fullName evidence="8">Malic enzyme</fullName>
    </recommendedName>
</protein>
<name>A0A7S0DE36_MICPS</name>
<evidence type="ECO:0008006" key="8">
    <source>
        <dbReference type="Google" id="ProtNLM"/>
    </source>
</evidence>
<feature type="active site" description="Proton acceptor" evidence="2">
    <location>
        <position position="192"/>
    </location>
</feature>
<dbReference type="InterPro" id="IPR001891">
    <property type="entry name" value="Malic_OxRdtase"/>
</dbReference>
<feature type="binding site" evidence="4">
    <location>
        <position position="290"/>
    </location>
    <ligand>
        <name>a divalent metal cation</name>
        <dbReference type="ChEBI" id="CHEBI:60240"/>
    </ligand>
</feature>
<dbReference type="PANTHER" id="PTHR23406:SF79">
    <property type="entry name" value="MALATE DEHYDROGENASE (OXALOACETATE-DECARBOXYLATING)"/>
    <property type="match status" value="1"/>
</dbReference>
<sequence>MAFSAPASARSASAALSSASASPATLPPPPPFASVGVETLRDPALYNGLATADRAKRGLDGLLPVATTTPELEVARASAAVDACESPMTKYRQLVSLLNTDERTFYALLESRTADLLPILYTPTVGDACLQYGTLTQRPPGITVSLRDLGNVPNLLARWPKSDVRVAVITDGERILGLGDLGANGMGISAGKSMVYAACGLRPEWLLPIQLDTGTNNETLLNDPLYVGDRARRERGEAYDALLEELVSSLQARYGRNVLIHFEDFAPRNAFRVLQKFRSASPSTLVINDDIQGTAAVTVAGAVSACRAVGKKLTEQRVLFFGAGQANIGAANLLTLAMTEADKTLSLEDARKKVWLVDSKGLVYDGRPADKGSLSPDKAPFAANLTELQSAFSRFNKKNGLDPTSLTDVVAATRCSLLVGAAAIPGAFDESVVRQMSKQNDRPIIFALSNPTSKAECTAKQAYEWSNGSAVFASGTKFPDQTVRDGKTGATRQRRPGFANNAFIFPGVALGSLASGASKVTDKMFLAAALALASLVTEEDLEKGAVYPPTSTIREAAFFVGAGVAAAAAEEFVARPGACAGGAIPKAGGKAVPSLDAAPGENDKSAACVNWEACVRDYAKTCL</sequence>
<proteinExistence type="inferred from homology"/>
<reference evidence="7" key="1">
    <citation type="submission" date="2021-01" db="EMBL/GenBank/DDBJ databases">
        <authorList>
            <person name="Corre E."/>
            <person name="Pelletier E."/>
            <person name="Niang G."/>
            <person name="Scheremetjew M."/>
            <person name="Finn R."/>
            <person name="Kale V."/>
            <person name="Holt S."/>
            <person name="Cochrane G."/>
            <person name="Meng A."/>
            <person name="Brown T."/>
            <person name="Cohen L."/>
        </authorList>
    </citation>
    <scope>NUCLEOTIDE SEQUENCE</scope>
    <source>
        <strain evidence="7">CCAC1681</strain>
    </source>
</reference>
<dbReference type="SMART" id="SM00919">
    <property type="entry name" value="Malic_M"/>
    <property type="match status" value="1"/>
</dbReference>
<dbReference type="InterPro" id="IPR046346">
    <property type="entry name" value="Aminoacid_DH-like_N_sf"/>
</dbReference>
<keyword evidence="4" id="KW-0479">Metal-binding</keyword>
<dbReference type="GO" id="GO:0004473">
    <property type="term" value="F:malate dehydrogenase (decarboxylating) (NADP+) activity"/>
    <property type="evidence" value="ECO:0007669"/>
    <property type="project" value="TreeGrafter"/>
</dbReference>
<comment type="cofactor">
    <cofactor evidence="4">
        <name>Mg(2+)</name>
        <dbReference type="ChEBI" id="CHEBI:18420"/>
    </cofactor>
    <cofactor evidence="4">
        <name>Mn(2+)</name>
        <dbReference type="ChEBI" id="CHEBI:29035"/>
    </cofactor>
    <text evidence="4">Divalent metal cations. Prefers magnesium or manganese.</text>
</comment>
<evidence type="ECO:0000313" key="7">
    <source>
        <dbReference type="EMBL" id="CAD8450386.1"/>
    </source>
</evidence>
<dbReference type="SMART" id="SM01274">
    <property type="entry name" value="malic"/>
    <property type="match status" value="1"/>
</dbReference>
<dbReference type="PANTHER" id="PTHR23406">
    <property type="entry name" value="MALIC ENZYME-RELATED"/>
    <property type="match status" value="1"/>
</dbReference>
<evidence type="ECO:0000259" key="6">
    <source>
        <dbReference type="SMART" id="SM01274"/>
    </source>
</evidence>
<feature type="binding site" evidence="3">
    <location>
        <position position="500"/>
    </location>
    <ligand>
        <name>(S)-malate</name>
        <dbReference type="ChEBI" id="CHEBI:15589"/>
    </ligand>
</feature>
<comment type="similarity">
    <text evidence="1">Belongs to the malic enzymes family.</text>
</comment>
<dbReference type="InterPro" id="IPR012302">
    <property type="entry name" value="Malic_NAD-bd"/>
</dbReference>
<dbReference type="PIRSF" id="PIRSF000106">
    <property type="entry name" value="ME"/>
    <property type="match status" value="1"/>
</dbReference>
<dbReference type="Gene3D" id="3.40.50.10380">
    <property type="entry name" value="Malic enzyme, N-terminal domain"/>
    <property type="match status" value="1"/>
</dbReference>
<feature type="binding site" evidence="3">
    <location>
        <position position="450"/>
    </location>
    <ligand>
        <name>(S)-malate</name>
        <dbReference type="ChEBI" id="CHEBI:15589"/>
    </ligand>
</feature>
<evidence type="ECO:0000259" key="5">
    <source>
        <dbReference type="SMART" id="SM00919"/>
    </source>
</evidence>
<feature type="binding site" evidence="4">
    <location>
        <position position="264"/>
    </location>
    <ligand>
        <name>a divalent metal cation</name>
        <dbReference type="ChEBI" id="CHEBI:60240"/>
    </ligand>
</feature>
<dbReference type="InterPro" id="IPR037062">
    <property type="entry name" value="Malic_N_dom_sf"/>
</dbReference>
<gene>
    <name evidence="7" type="ORF">MSP1401_LOCUS11632</name>
</gene>
<dbReference type="InterPro" id="IPR036291">
    <property type="entry name" value="NAD(P)-bd_dom_sf"/>
</dbReference>
<evidence type="ECO:0000256" key="2">
    <source>
        <dbReference type="PIRSR" id="PIRSR000106-1"/>
    </source>
</evidence>
<dbReference type="Pfam" id="PF03949">
    <property type="entry name" value="Malic_M"/>
    <property type="match status" value="1"/>
</dbReference>
<dbReference type="Gene3D" id="3.40.50.720">
    <property type="entry name" value="NAD(P)-binding Rossmann-like Domain"/>
    <property type="match status" value="1"/>
</dbReference>
<feature type="active site" description="Proton donor" evidence="2">
    <location>
        <position position="121"/>
    </location>
</feature>
<dbReference type="GO" id="GO:0051287">
    <property type="term" value="F:NAD binding"/>
    <property type="evidence" value="ECO:0007669"/>
    <property type="project" value="InterPro"/>
</dbReference>
<accession>A0A7S0DE36</accession>
<evidence type="ECO:0000256" key="1">
    <source>
        <dbReference type="ARBA" id="ARBA00008785"/>
    </source>
</evidence>
<organism evidence="7">
    <name type="scientific">Micromonas pusilla</name>
    <name type="common">Picoplanktonic green alga</name>
    <name type="synonym">Chromulina pusilla</name>
    <dbReference type="NCBI Taxonomy" id="38833"/>
    <lineage>
        <taxon>Eukaryota</taxon>
        <taxon>Viridiplantae</taxon>
        <taxon>Chlorophyta</taxon>
        <taxon>Mamiellophyceae</taxon>
        <taxon>Mamiellales</taxon>
        <taxon>Mamiellaceae</taxon>
        <taxon>Micromonas</taxon>
    </lineage>
</organism>
<dbReference type="NCBIfam" id="NF010052">
    <property type="entry name" value="PRK13529.1"/>
    <property type="match status" value="1"/>
</dbReference>
<feature type="binding site" evidence="4">
    <location>
        <position position="263"/>
    </location>
    <ligand>
        <name>a divalent metal cation</name>
        <dbReference type="ChEBI" id="CHEBI:60240"/>
    </ligand>
</feature>
<evidence type="ECO:0000256" key="4">
    <source>
        <dbReference type="PIRSR" id="PIRSR000106-3"/>
    </source>
</evidence>
<dbReference type="Pfam" id="PF00390">
    <property type="entry name" value="malic"/>
    <property type="match status" value="1"/>
</dbReference>